<protein>
    <submittedName>
        <fullName evidence="2">Uncharacterized protein</fullName>
    </submittedName>
</protein>
<gene>
    <name evidence="2" type="ORF">PSNMU_V1.4_AUG-EV-PASAV3_0116680</name>
</gene>
<keyword evidence="3" id="KW-1185">Reference proteome</keyword>
<feature type="compositionally biased region" description="Low complexity" evidence="1">
    <location>
        <begin position="224"/>
        <end position="239"/>
    </location>
</feature>
<sequence length="239" mass="25548">MQGAECCIHDFLAPLRRPRQKALRNDHNDSSDTTLRRTTPGGSSPSLPAGLGLLLPLLVLLAAEPSHPMRFPARTFSPRPGAFRGAAPGRGACADPQRRFRSATARAGLSGRGAFLDARARWFSGKGQKQALFAIVPELDSTGDDEAFDPDHAYDQQGPLQGGFDPWGPPPGPDPYDQRGEQDDAFSGQGNSPIANPFSFPMPTFSYTEEGNTLEQSESRGKTSSSSSSSSSNNNSNNN</sequence>
<evidence type="ECO:0000256" key="1">
    <source>
        <dbReference type="SAM" id="MobiDB-lite"/>
    </source>
</evidence>
<feature type="compositionally biased region" description="Polar residues" evidence="1">
    <location>
        <begin position="205"/>
        <end position="216"/>
    </location>
</feature>
<accession>A0A448ZRG7</accession>
<dbReference type="AlphaFoldDB" id="A0A448ZRG7"/>
<evidence type="ECO:0000313" key="2">
    <source>
        <dbReference type="EMBL" id="VEU44553.1"/>
    </source>
</evidence>
<proteinExistence type="predicted"/>
<feature type="non-terminal residue" evidence="2">
    <location>
        <position position="239"/>
    </location>
</feature>
<feature type="region of interest" description="Disordered" evidence="1">
    <location>
        <begin position="142"/>
        <end position="239"/>
    </location>
</feature>
<organism evidence="2 3">
    <name type="scientific">Pseudo-nitzschia multistriata</name>
    <dbReference type="NCBI Taxonomy" id="183589"/>
    <lineage>
        <taxon>Eukaryota</taxon>
        <taxon>Sar</taxon>
        <taxon>Stramenopiles</taxon>
        <taxon>Ochrophyta</taxon>
        <taxon>Bacillariophyta</taxon>
        <taxon>Bacillariophyceae</taxon>
        <taxon>Bacillariophycidae</taxon>
        <taxon>Bacillariales</taxon>
        <taxon>Bacillariaceae</taxon>
        <taxon>Pseudo-nitzschia</taxon>
    </lineage>
</organism>
<reference evidence="2 3" key="1">
    <citation type="submission" date="2019-01" db="EMBL/GenBank/DDBJ databases">
        <authorList>
            <person name="Ferrante I. M."/>
        </authorList>
    </citation>
    <scope>NUCLEOTIDE SEQUENCE [LARGE SCALE GENOMIC DNA]</scope>
    <source>
        <strain evidence="2 3">B856</strain>
    </source>
</reference>
<name>A0A448ZRG7_9STRA</name>
<feature type="region of interest" description="Disordered" evidence="1">
    <location>
        <begin position="18"/>
        <end position="46"/>
    </location>
</feature>
<evidence type="ECO:0000313" key="3">
    <source>
        <dbReference type="Proteomes" id="UP000291116"/>
    </source>
</evidence>
<dbReference type="EMBL" id="CAACVS010000649">
    <property type="protein sequence ID" value="VEU44553.1"/>
    <property type="molecule type" value="Genomic_DNA"/>
</dbReference>
<dbReference type="Proteomes" id="UP000291116">
    <property type="component" value="Unassembled WGS sequence"/>
</dbReference>